<evidence type="ECO:0000256" key="1">
    <source>
        <dbReference type="SAM" id="Phobius"/>
    </source>
</evidence>
<dbReference type="EMBL" id="CP032096">
    <property type="protein sequence ID" value="QBZ82924.1"/>
    <property type="molecule type" value="Genomic_DNA"/>
</dbReference>
<dbReference type="AlphaFoldDB" id="A0A4V1C8S5"/>
<feature type="transmembrane region" description="Helical" evidence="1">
    <location>
        <begin position="48"/>
        <end position="70"/>
    </location>
</feature>
<dbReference type="Proteomes" id="UP000296201">
    <property type="component" value="Chromosome"/>
</dbReference>
<dbReference type="RefSeq" id="WP_135795588.1">
    <property type="nucleotide sequence ID" value="NZ_CP032096.1"/>
</dbReference>
<keyword evidence="3" id="KW-1185">Reference proteome</keyword>
<sequence length="87" mass="9629">MKKQKVAFTWHYYAMAIGVLMAMLAATLSAWGSVVSALAFAILSHPVLSFQGVTRFVFLILFFILYIFAFPDASVVQEMMATDISNA</sequence>
<feature type="transmembrane region" description="Helical" evidence="1">
    <location>
        <begin position="12"/>
        <end position="42"/>
    </location>
</feature>
<keyword evidence="1" id="KW-0472">Membrane</keyword>
<name>A0A4V1C8S5_9GAMM</name>
<proteinExistence type="predicted"/>
<dbReference type="OrthoDB" id="5616368at2"/>
<evidence type="ECO:0000313" key="3">
    <source>
        <dbReference type="Proteomes" id="UP000296201"/>
    </source>
</evidence>
<keyword evidence="1" id="KW-1133">Transmembrane helix</keyword>
<protein>
    <submittedName>
        <fullName evidence="2">Uncharacterized protein</fullName>
    </submittedName>
</protein>
<organism evidence="2 3">
    <name type="scientific">Hydrogenovibrio crunogenus</name>
    <dbReference type="NCBI Taxonomy" id="39765"/>
    <lineage>
        <taxon>Bacteria</taxon>
        <taxon>Pseudomonadati</taxon>
        <taxon>Pseudomonadota</taxon>
        <taxon>Gammaproteobacteria</taxon>
        <taxon>Thiotrichales</taxon>
        <taxon>Piscirickettsiaceae</taxon>
        <taxon>Hydrogenovibrio</taxon>
    </lineage>
</organism>
<evidence type="ECO:0000313" key="2">
    <source>
        <dbReference type="EMBL" id="QBZ82924.1"/>
    </source>
</evidence>
<keyword evidence="1" id="KW-0812">Transmembrane</keyword>
<gene>
    <name evidence="2" type="ORF">GHNINEIG_00965</name>
</gene>
<reference evidence="2 3" key="1">
    <citation type="submission" date="2018-08" db="EMBL/GenBank/DDBJ databases">
        <title>Horizontal acquisition of hydrogen conversion ability and other habitat adaptations in Hydrogenovibrio crunogenus strains.</title>
        <authorList>
            <person name="Gonnella G."/>
            <person name="Adam N."/>
            <person name="Perner M."/>
        </authorList>
    </citation>
    <scope>NUCLEOTIDE SEQUENCE [LARGE SCALE GENOMIC DNA]</scope>
    <source>
        <strain evidence="2 3">SP-41</strain>
    </source>
</reference>
<accession>A0A4V1C8S5</accession>